<dbReference type="RefSeq" id="WP_073071243.1">
    <property type="nucleotide sequence ID" value="NZ_MPPI01000011.1"/>
</dbReference>
<gene>
    <name evidence="1" type="ORF">C7B65_11615</name>
</gene>
<dbReference type="EMBL" id="PVWG01000011">
    <property type="protein sequence ID" value="PSB19221.1"/>
    <property type="molecule type" value="Genomic_DNA"/>
</dbReference>
<dbReference type="Pfam" id="PF10989">
    <property type="entry name" value="DUF2808"/>
    <property type="match status" value="1"/>
</dbReference>
<protein>
    <submittedName>
        <fullName evidence="1">DUF2808 domain-containing protein</fullName>
    </submittedName>
</protein>
<organism evidence="1 2">
    <name type="scientific">Phormidesmis priestleyi ULC007</name>
    <dbReference type="NCBI Taxonomy" id="1920490"/>
    <lineage>
        <taxon>Bacteria</taxon>
        <taxon>Bacillati</taxon>
        <taxon>Cyanobacteriota</taxon>
        <taxon>Cyanophyceae</taxon>
        <taxon>Leptolyngbyales</taxon>
        <taxon>Leptolyngbyaceae</taxon>
        <taxon>Phormidesmis</taxon>
    </lineage>
</organism>
<comment type="caution">
    <text evidence="1">The sequence shown here is derived from an EMBL/GenBank/DDBJ whole genome shotgun (WGS) entry which is preliminary data.</text>
</comment>
<dbReference type="AlphaFoldDB" id="A0A2T1DFK1"/>
<proteinExistence type="predicted"/>
<evidence type="ECO:0000313" key="2">
    <source>
        <dbReference type="Proteomes" id="UP000238634"/>
    </source>
</evidence>
<dbReference type="InterPro" id="IPR021256">
    <property type="entry name" value="DUF2808"/>
</dbReference>
<keyword evidence="2" id="KW-1185">Reference proteome</keyword>
<dbReference type="Proteomes" id="UP000238634">
    <property type="component" value="Unassembled WGS sequence"/>
</dbReference>
<sequence>MSQIQEILTLAIASTLLATSTTVAQYNTPSDDSTLMPEVTTTSGYEMEESLKQSQATVSDDSYSFTMTLPQADSGFTKLSLSLTKPDRDNTIVPIHLNLKGTTAFVGTSTTGAAIAVKDAWIDETGTVWVEFNSPVAAKTTLTVVFKTQKPLAVGQYVYSIAAYPNTKPSVAVFVDSGTVKI</sequence>
<name>A0A2T1DFK1_9CYAN</name>
<reference evidence="1 2" key="1">
    <citation type="submission" date="2018-02" db="EMBL/GenBank/DDBJ databases">
        <authorList>
            <person name="Cohen D.B."/>
            <person name="Kent A.D."/>
        </authorList>
    </citation>
    <scope>NUCLEOTIDE SEQUENCE [LARGE SCALE GENOMIC DNA]</scope>
    <source>
        <strain evidence="1 2">ULC007</strain>
    </source>
</reference>
<accession>A0A2T1DFK1</accession>
<evidence type="ECO:0000313" key="1">
    <source>
        <dbReference type="EMBL" id="PSB19221.1"/>
    </source>
</evidence>
<reference evidence="1 2" key="2">
    <citation type="submission" date="2018-03" db="EMBL/GenBank/DDBJ databases">
        <title>The ancient ancestry and fast evolution of plastids.</title>
        <authorList>
            <person name="Moore K.R."/>
            <person name="Magnabosco C."/>
            <person name="Momper L."/>
            <person name="Gold D.A."/>
            <person name="Bosak T."/>
            <person name="Fournier G.P."/>
        </authorList>
    </citation>
    <scope>NUCLEOTIDE SEQUENCE [LARGE SCALE GENOMIC DNA]</scope>
    <source>
        <strain evidence="1 2">ULC007</strain>
    </source>
</reference>
<dbReference type="OrthoDB" id="583760at2"/>